<dbReference type="AlphaFoldDB" id="A0A4P2QG16"/>
<feature type="region of interest" description="Disordered" evidence="1">
    <location>
        <begin position="1"/>
        <end position="41"/>
    </location>
</feature>
<sequence length="268" mass="27773">MGSGSLSGSQRRVHLPRPLQRPSGLWRRLPTHGGGTAPVSHRLPCYAQRAPEVWIVRWMLGSPVSRPASRTSRRGRGAGARLAGLPRGARARSRRPSRGARGCARGGRLAARAGALAAAVSAVRAGAPHAGPSSVTNRARGLPPRAVQPAAVRGALPASGGPARRGPALSRARPRAIASGRSAAAVVSCARGAALSRRQAARCALASSARNVESAKLTETHADKLPRKSCKRCVSVVKVSLLARPGIAARPRGPLGACAAPRVRRTFR</sequence>
<organism evidence="2 3">
    <name type="scientific">Sorangium cellulosum</name>
    <name type="common">Polyangium cellulosum</name>
    <dbReference type="NCBI Taxonomy" id="56"/>
    <lineage>
        <taxon>Bacteria</taxon>
        <taxon>Pseudomonadati</taxon>
        <taxon>Myxococcota</taxon>
        <taxon>Polyangia</taxon>
        <taxon>Polyangiales</taxon>
        <taxon>Polyangiaceae</taxon>
        <taxon>Sorangium</taxon>
    </lineage>
</organism>
<evidence type="ECO:0000313" key="2">
    <source>
        <dbReference type="EMBL" id="AUX28431.1"/>
    </source>
</evidence>
<dbReference type="EMBL" id="CP012672">
    <property type="protein sequence ID" value="AUX28431.1"/>
    <property type="molecule type" value="Genomic_DNA"/>
</dbReference>
<name>A0A4P2QG16_SORCE</name>
<feature type="compositionally biased region" description="Polar residues" evidence="1">
    <location>
        <begin position="1"/>
        <end position="10"/>
    </location>
</feature>
<feature type="region of interest" description="Disordered" evidence="1">
    <location>
        <begin position="65"/>
        <end position="105"/>
    </location>
</feature>
<feature type="compositionally biased region" description="Low complexity" evidence="1">
    <location>
        <begin position="79"/>
        <end position="88"/>
    </location>
</feature>
<protein>
    <submittedName>
        <fullName evidence="2">Uncharacterized protein</fullName>
    </submittedName>
</protein>
<evidence type="ECO:0000256" key="1">
    <source>
        <dbReference type="SAM" id="MobiDB-lite"/>
    </source>
</evidence>
<reference evidence="2 3" key="1">
    <citation type="submission" date="2015-09" db="EMBL/GenBank/DDBJ databases">
        <title>Sorangium comparison.</title>
        <authorList>
            <person name="Zaburannyi N."/>
            <person name="Bunk B."/>
            <person name="Overmann J."/>
            <person name="Mueller R."/>
        </authorList>
    </citation>
    <scope>NUCLEOTIDE SEQUENCE [LARGE SCALE GENOMIC DNA]</scope>
    <source>
        <strain evidence="2 3">So ce836</strain>
    </source>
</reference>
<proteinExistence type="predicted"/>
<feature type="region of interest" description="Disordered" evidence="1">
    <location>
        <begin position="126"/>
        <end position="175"/>
    </location>
</feature>
<gene>
    <name evidence="2" type="ORF">SOCE836_005010</name>
</gene>
<feature type="compositionally biased region" description="Basic residues" evidence="1">
    <location>
        <begin position="89"/>
        <end position="98"/>
    </location>
</feature>
<dbReference type="Proteomes" id="UP000295497">
    <property type="component" value="Chromosome"/>
</dbReference>
<evidence type="ECO:0000313" key="3">
    <source>
        <dbReference type="Proteomes" id="UP000295497"/>
    </source>
</evidence>
<accession>A0A4P2QG16</accession>